<evidence type="ECO:0008006" key="4">
    <source>
        <dbReference type="Google" id="ProtNLM"/>
    </source>
</evidence>
<dbReference type="EMBL" id="ADMD01000001">
    <property type="protein sequence ID" value="EJZ84859.1"/>
    <property type="molecule type" value="Genomic_DNA"/>
</dbReference>
<dbReference type="HOGENOM" id="CLU_059514_0_0_11"/>
<keyword evidence="1" id="KW-1133">Transmembrane helix</keyword>
<protein>
    <recommendedName>
        <fullName evidence="4">Glycerophosphoryl diester phosphodiesterase membrane domain-containing protein</fullName>
    </recommendedName>
</protein>
<dbReference type="AlphaFoldDB" id="K0YYW3"/>
<keyword evidence="1" id="KW-0472">Membrane</keyword>
<evidence type="ECO:0000313" key="2">
    <source>
        <dbReference type="EMBL" id="EJZ84859.1"/>
    </source>
</evidence>
<feature type="transmembrane region" description="Helical" evidence="1">
    <location>
        <begin position="115"/>
        <end position="148"/>
    </location>
</feature>
<feature type="transmembrane region" description="Helical" evidence="1">
    <location>
        <begin position="183"/>
        <end position="212"/>
    </location>
</feature>
<feature type="transmembrane region" description="Helical" evidence="1">
    <location>
        <begin position="20"/>
        <end position="45"/>
    </location>
</feature>
<comment type="caution">
    <text evidence="2">The sequence shown here is derived from an EMBL/GenBank/DDBJ whole genome shotgun (WGS) entry which is preliminary data.</text>
</comment>
<gene>
    <name evidence="2" type="ORF">HMPREF9451_00468</name>
</gene>
<dbReference type="Pfam" id="PF13197">
    <property type="entry name" value="DUF4013"/>
    <property type="match status" value="1"/>
</dbReference>
<dbReference type="InParanoid" id="K0YYW3"/>
<feature type="transmembrane region" description="Helical" evidence="1">
    <location>
        <begin position="76"/>
        <end position="103"/>
    </location>
</feature>
<sequence>MQQGYFSRSWEAFRSTEGWFAKICVLALVAFIPILGPIVVSGYLLGWARDAAWGMDNPLPRKVFGNEDGRLYRRGLFVWIISLVMGLAVFVVVFVCMSLFGLAAGVFSTLFDGAYAAGFLAIPATIGSFGIGAVSLVVSFAAQFFIWIGCMRMSIYDTLSAGFQIGQIWSMIKRDPVGLLKIFLYELVASLLIGVVLAVIWTVLVFVGMIAAMVFVGAADLSGMAAYGLDGFAIMGAIAAILLFLAVVYVSMALGVVLQALVYRSLGYWTAQLNVAAWGSQYDPLPPLQYDMRG</sequence>
<keyword evidence="3" id="KW-1185">Reference proteome</keyword>
<organism evidence="2 3">
    <name type="scientific">Slackia piriformis YIT 12062</name>
    <dbReference type="NCBI Taxonomy" id="742818"/>
    <lineage>
        <taxon>Bacteria</taxon>
        <taxon>Bacillati</taxon>
        <taxon>Actinomycetota</taxon>
        <taxon>Coriobacteriia</taxon>
        <taxon>Eggerthellales</taxon>
        <taxon>Eggerthellaceae</taxon>
        <taxon>Slackia</taxon>
    </lineage>
</organism>
<evidence type="ECO:0000256" key="1">
    <source>
        <dbReference type="SAM" id="Phobius"/>
    </source>
</evidence>
<feature type="transmembrane region" description="Helical" evidence="1">
    <location>
        <begin position="232"/>
        <end position="258"/>
    </location>
</feature>
<dbReference type="eggNOG" id="COG3266">
    <property type="taxonomic scope" value="Bacteria"/>
</dbReference>
<dbReference type="RefSeq" id="WP_009138698.1">
    <property type="nucleotide sequence ID" value="NZ_JH815198.1"/>
</dbReference>
<evidence type="ECO:0000313" key="3">
    <source>
        <dbReference type="Proteomes" id="UP000006069"/>
    </source>
</evidence>
<name>K0YYW3_9ACTN</name>
<dbReference type="Proteomes" id="UP000006069">
    <property type="component" value="Unassembled WGS sequence"/>
</dbReference>
<dbReference type="PATRIC" id="fig|742818.3.peg.516"/>
<dbReference type="InterPro" id="IPR025098">
    <property type="entry name" value="DUF4013"/>
</dbReference>
<accession>K0YYW3</accession>
<dbReference type="OrthoDB" id="3181212at2"/>
<proteinExistence type="predicted"/>
<keyword evidence="1" id="KW-0812">Transmembrane</keyword>
<reference evidence="2 3" key="1">
    <citation type="submission" date="2012-08" db="EMBL/GenBank/DDBJ databases">
        <title>The Genome Sequence of Slackia piriformis YIT 12062.</title>
        <authorList>
            <consortium name="The Broad Institute Genome Sequencing Platform"/>
            <person name="Earl A."/>
            <person name="Ward D."/>
            <person name="Feldgarden M."/>
            <person name="Gevers D."/>
            <person name="Morotomi M."/>
            <person name="Walker B."/>
            <person name="Young S.K."/>
            <person name="Zeng Q."/>
            <person name="Gargeya S."/>
            <person name="Fitzgerald M."/>
            <person name="Haas B."/>
            <person name="Abouelleil A."/>
            <person name="Alvarado L."/>
            <person name="Arachchi H.M."/>
            <person name="Berlin A.M."/>
            <person name="Chapman S.B."/>
            <person name="Goldberg J."/>
            <person name="Griggs A."/>
            <person name="Gujja S."/>
            <person name="Hansen M."/>
            <person name="Howarth C."/>
            <person name="Imamovic A."/>
            <person name="Larimer J."/>
            <person name="McCowen C."/>
            <person name="Montmayeur A."/>
            <person name="Murphy C."/>
            <person name="Neiman D."/>
            <person name="Pearson M."/>
            <person name="Priest M."/>
            <person name="Roberts A."/>
            <person name="Saif S."/>
            <person name="Shea T."/>
            <person name="Sisk P."/>
            <person name="Sykes S."/>
            <person name="Wortman J."/>
            <person name="Nusbaum C."/>
            <person name="Birren B."/>
        </authorList>
    </citation>
    <scope>NUCLEOTIDE SEQUENCE [LARGE SCALE GENOMIC DNA]</scope>
    <source>
        <strain evidence="2 3">YIT 12062</strain>
    </source>
</reference>